<feature type="domain" description="Glycosyl transferase family 1" evidence="1">
    <location>
        <begin position="181"/>
        <end position="338"/>
    </location>
</feature>
<evidence type="ECO:0000313" key="3">
    <source>
        <dbReference type="Proteomes" id="UP000830583"/>
    </source>
</evidence>
<dbReference type="PANTHER" id="PTHR12526:SF630">
    <property type="entry name" value="GLYCOSYLTRANSFERASE"/>
    <property type="match status" value="1"/>
</dbReference>
<name>A0ABY4KEP9_9FLAO</name>
<organism evidence="2 3">
    <name type="scientific">Flavobacterium azooxidireducens</name>
    <dbReference type="NCBI Taxonomy" id="1871076"/>
    <lineage>
        <taxon>Bacteria</taxon>
        <taxon>Pseudomonadati</taxon>
        <taxon>Bacteroidota</taxon>
        <taxon>Flavobacteriia</taxon>
        <taxon>Flavobacteriales</taxon>
        <taxon>Flavobacteriaceae</taxon>
        <taxon>Flavobacterium</taxon>
    </lineage>
</organism>
<proteinExistence type="predicted"/>
<reference evidence="2" key="1">
    <citation type="submission" date="2022-04" db="EMBL/GenBank/DDBJ databases">
        <title>Consumption of N2O by Flavobacterium azooxidireducens sp. nov. isolated from Decomposing Leaf Litter of Phragmites australis (Cav.).</title>
        <authorList>
            <person name="Behrendt U."/>
            <person name="Spanner T."/>
            <person name="Augustin J."/>
            <person name="Horn M.A."/>
            <person name="Kolb S."/>
            <person name="Ulrich A."/>
        </authorList>
    </citation>
    <scope>NUCLEOTIDE SEQUENCE</scope>
    <source>
        <strain evidence="2">IGB 4-14</strain>
    </source>
</reference>
<dbReference type="SUPFAM" id="SSF53756">
    <property type="entry name" value="UDP-Glycosyltransferase/glycogen phosphorylase"/>
    <property type="match status" value="1"/>
</dbReference>
<accession>A0ABY4KEP9</accession>
<protein>
    <submittedName>
        <fullName evidence="2">Glycosyltransferase</fullName>
    </submittedName>
</protein>
<gene>
    <name evidence="2" type="ORF">M0M57_00240</name>
</gene>
<dbReference type="InterPro" id="IPR001296">
    <property type="entry name" value="Glyco_trans_1"/>
</dbReference>
<dbReference type="PANTHER" id="PTHR12526">
    <property type="entry name" value="GLYCOSYLTRANSFERASE"/>
    <property type="match status" value="1"/>
</dbReference>
<dbReference type="Gene3D" id="3.40.50.2000">
    <property type="entry name" value="Glycogen Phosphorylase B"/>
    <property type="match status" value="2"/>
</dbReference>
<keyword evidence="3" id="KW-1185">Reference proteome</keyword>
<dbReference type="RefSeq" id="WP_248434291.1">
    <property type="nucleotide sequence ID" value="NZ_CP096205.1"/>
</dbReference>
<dbReference type="Proteomes" id="UP000830583">
    <property type="component" value="Chromosome"/>
</dbReference>
<dbReference type="Pfam" id="PF00534">
    <property type="entry name" value="Glycos_transf_1"/>
    <property type="match status" value="1"/>
</dbReference>
<evidence type="ECO:0000313" key="2">
    <source>
        <dbReference type="EMBL" id="UPQ79284.1"/>
    </source>
</evidence>
<dbReference type="EMBL" id="CP096205">
    <property type="protein sequence ID" value="UPQ79284.1"/>
    <property type="molecule type" value="Genomic_DNA"/>
</dbReference>
<sequence>MIVFFLPNLRPGGAERVMLNVLLSYHIAYPNTKLVLLLGEKTGPLLAEIPTTIPIYSLGAANATKSIRPLIKFCKEHQPQVVFSSLGSALAASVAKRFVSSKIVFINRIGNTIGAEKLLFKNPIKRVMYLLANRFIGKNSNHIVFQCHYMAKDYIKETGVNPKNQSIIYNPVQVEKVEQLSNEKVEKEFTFIAVGRLNPQKDYKTLLDACAILKTRNSTFTLGIIGDGNLKEELQSQLKSLQLEENVFLMGFHANPYPYMKKARYLVSSSLYEGFSNVIIESLCLGTPVIATNCPGGNAEVIHDGKNGWLCKVHDATDLSNVMEKSLDQSVELDTKTIAENAQAVFHADIIFKRYEEVLNQYIK</sequence>
<evidence type="ECO:0000259" key="1">
    <source>
        <dbReference type="Pfam" id="PF00534"/>
    </source>
</evidence>
<dbReference type="CDD" id="cd03811">
    <property type="entry name" value="GT4_GT28_WabH-like"/>
    <property type="match status" value="1"/>
</dbReference>